<protein>
    <recommendedName>
        <fullName evidence="3">Toxin YqcG C-terminal domain-containing protein</fullName>
    </recommendedName>
</protein>
<keyword evidence="2" id="KW-0732">Signal</keyword>
<dbReference type="NCBIfam" id="TIGR03696">
    <property type="entry name" value="Rhs_assc_core"/>
    <property type="match status" value="1"/>
</dbReference>
<dbReference type="RefSeq" id="WP_207036212.1">
    <property type="nucleotide sequence ID" value="NZ_JAFLNL010000012.1"/>
</dbReference>
<evidence type="ECO:0000313" key="5">
    <source>
        <dbReference type="Proteomes" id="UP000664044"/>
    </source>
</evidence>
<proteinExistence type="predicted"/>
<dbReference type="PANTHER" id="PTHR32305">
    <property type="match status" value="1"/>
</dbReference>
<dbReference type="Gene3D" id="2.180.10.10">
    <property type="entry name" value="RHS repeat-associated core"/>
    <property type="match status" value="2"/>
</dbReference>
<gene>
    <name evidence="4" type="ORF">J0656_17335</name>
</gene>
<dbReference type="PANTHER" id="PTHR32305:SF15">
    <property type="entry name" value="PROTEIN RHSA-RELATED"/>
    <property type="match status" value="1"/>
</dbReference>
<dbReference type="Pfam" id="PF13573">
    <property type="entry name" value="SprB"/>
    <property type="match status" value="1"/>
</dbReference>
<reference evidence="4 5" key="1">
    <citation type="submission" date="2021-03" db="EMBL/GenBank/DDBJ databases">
        <title>Muricauda lutimaris sp. nov. and Muricauda ruestringensis sp. nov, two marine members of the Flavobacteriaceae isolated from deep sea sediments of Western Pacific.</title>
        <authorList>
            <person name="Zhao S."/>
            <person name="Liu R."/>
        </authorList>
    </citation>
    <scope>NUCLEOTIDE SEQUENCE [LARGE SCALE GENOMIC DNA]</scope>
    <source>
        <strain evidence="4 5">BC31-1-A7</strain>
    </source>
</reference>
<name>A0ABS3G8P8_9FLAO</name>
<feature type="domain" description="Toxin YqcG C-terminal" evidence="3">
    <location>
        <begin position="3510"/>
        <end position="3583"/>
    </location>
</feature>
<dbReference type="InterPro" id="IPR025667">
    <property type="entry name" value="SprB_repeat"/>
</dbReference>
<evidence type="ECO:0000313" key="4">
    <source>
        <dbReference type="EMBL" id="MBO0355785.1"/>
    </source>
</evidence>
<feature type="region of interest" description="Disordered" evidence="1">
    <location>
        <begin position="3567"/>
        <end position="3592"/>
    </location>
</feature>
<dbReference type="InterPro" id="IPR026835">
    <property type="entry name" value="YqcG_C"/>
</dbReference>
<dbReference type="InterPro" id="IPR022385">
    <property type="entry name" value="Rhs_assc_core"/>
</dbReference>
<accession>A0ABS3G8P8</accession>
<comment type="caution">
    <text evidence="4">The sequence shown here is derived from an EMBL/GenBank/DDBJ whole genome shotgun (WGS) entry which is preliminary data.</text>
</comment>
<dbReference type="Pfam" id="PF14410">
    <property type="entry name" value="GH-E"/>
    <property type="match status" value="1"/>
</dbReference>
<keyword evidence="5" id="KW-1185">Reference proteome</keyword>
<feature type="chain" id="PRO_5045130443" description="Toxin YqcG C-terminal domain-containing protein" evidence="2">
    <location>
        <begin position="20"/>
        <end position="3592"/>
    </location>
</feature>
<evidence type="ECO:0000256" key="1">
    <source>
        <dbReference type="SAM" id="MobiDB-lite"/>
    </source>
</evidence>
<dbReference type="EMBL" id="JAFLNL010000012">
    <property type="protein sequence ID" value="MBO0355785.1"/>
    <property type="molecule type" value="Genomic_DNA"/>
</dbReference>
<dbReference type="InterPro" id="IPR050708">
    <property type="entry name" value="T6SS_VgrG/RHS"/>
</dbReference>
<feature type="compositionally biased region" description="Basic and acidic residues" evidence="1">
    <location>
        <begin position="3582"/>
        <end position="3592"/>
    </location>
</feature>
<sequence>MRNLNLLIALFFVSCYAQAQSDTNLLVETNATASLNLCGTSETLTVTITNSSSQTATGVTFTSDLPTGISVLSSQYTNTGTSNVPIFTIPDISGNSMVNFTYEITGECSLLTAFQGTIGDATGFDISNQNTISYSLDNGPGINFSGNSESYNVRFAELEVKVADNDVNQFTGVLEKDIDGTVLTREVEVRNSGLGNLSEYTFYLDLDNRIVHNELSVETSSGTQVVTPSSTMISPIDPNFNRYIYIFDDFSLIGNNDQFFGQNEVMVFTDKVSLFPGTCQSALETNYTANWGCNGSVCNDGDQENRSIAYVSFIAGRPSLRFSYGSTPSGETIDSGTLCGDQGIYEFNMINDGTGSAIPDSDTAYNIIYRETQGLASSYSINGVIFPDADPSPTSYRANVEDSPLLTTDPDGSGVGFEDVDKDGFYDDLPVGNILNIQIITNFVWDPNNFDVTFKSLTSQRIYYSNNNCSPLNYSNNTDDLRYSFSLRNSPTAEIPEELSTNQTTIFKFNVDGYSPSISPDNSALLFGEYYSDFHLPDGYVISGARWSQNLSVPLTVTQIGDIYRVFGGNYSGYYELDVSVNCPGNAAPEIDNVVWNMYLDACGNYDTLEPIAFASVTSSIFTSYDGCSSGGGTCDFVTDSFNVDRNTFGYVDPVPDANEVKYYTNNQLQTATRTTKNDLGVALDVSYPLDNVLISSEGTLLANQTNPGTYTTLFFEFAYNKPNSDESGLLVHQTDGTLSIGGNNYILSNPQISYSGERVTYTYTISGVSVSNATEQPITVSDLELQFVSKSETGLSRGKHKLSVFRGKFYGQKSNGDLGCANSKGTDFSLLIPQLEPQDFVFDLTCDLTLNTGYFIIGAPVGGVDDFPNEYRPLLIYDKLTVQPPENYQIKDGFPFTIYESSSQQIVSDSDRTPTLENDPGTVGVDFTFDNHIAPDYGETNYDLYRVTRMAFEPVCDENYEIPANGSSIGERFSLSFIDPLEGPNPQIIENTSGRRFYVDPSFDISPNATQEGYERFVSWPVLFCNEATSSIGSSMSGSWIALELKSDDTRTRLVGATDESGNDLEVVYYGGMDADSARGMLVKVGTISRSNCVTVFPKVTYVDCQNDAVQNIDLLSSWSCGDYPLEGLDQTELASIGSLKNPGVLSCQYRLDEQELTLRYKTGGLTWEVNRLDDNVDLCDALTYEVKVLSSRYANVYDTELTVTLPPGISQEDIANIQYAYDGQTGLVNVANFIEDNTPSSNNFKIKVSELVTDLLVTAGVAGIEAGDNTIPGSRLPGKNEITFSIDLVSDCTMDPGIPVRFDLNGVTNCNDEVNLFFNRLFPINGVVLPDMTVDVAASDFLVCNTQNQVDITLDNNDSNTLDDQEVRLTLPAGVSYGGTVGGTPEPVQSGNVLIWSVDDINTNKTQSFSIFTTLTDFNEISFDYVVDVLQSGQAVCVDDQQACNLQVTTAQDIDNAGQITLPEATINPVVSTPVCEDAPIVLTVELEGVSDYSGFDFNWNTTPESQNENQFTFRLSSSTNLEVNVSPIGNNNPACTTTVSYMAEVYPGATIAMSLVEGVTCTGEADGKVQVIVNGETGTGYTEQQPFEIISTSHPGLVTIGQTVDSGEVLTVQNLPLGPFSITFRDNYGCTFEETLNVPLIDNPIINFCTSILPCDSGSGDVSMNFDSMDAHSAINGTTYNGAVVDNQTGLSVLDFTGTFADFQSHTLTNVMDNTSYTLEITAANGCVYTRPFMIESYSVTANVVNDNNDPSYYQLCFANETRDIVVGIDDNVPFCSGFSVPDYEVLFGTVDENGDYVGTPQSFAGITDEIAFNGLGVGNYKVTVRPSGVTGYPDDISLCEEIITFNITSRANFVASLETKDPLCAGGASGSAEVIINGGSGSFTYEWKQQGSGDIISNGYHATGLGAGDYEVVVTDANGCPNAIPLTFSIVDPAPLETPFIEDVQTACEAIAGSASGTSAIGYSSGVAPYTFRWYEILTTTDFEDNPVTNESFVYQESVPDGGVSTYPGITPGDYKVTVTDANGCTVESLVTTVTQPDVARQYNINLSWSSQVIQENENADPRTFEIDPIGPSNFRQALAAMVERCIQEAQEVSMASVANLLKDVEQLQDTVSLAYTNSSDVYHYTLYYYDRAGNLVRTVPPEGVNLATNGSGEIDRIPTNHTHVTGYDYNSISQLGRQSTPDGGETRFLYNDIGQLLYSQNDRQSSGNVFSYSIYDELGRIVEAGEAQLAGKTFPDDFLANGQADESVASSILLEEKMEYIRTTFNEKAEIAYRGEEQRFLRNRVSQIYNLDKNGQESHTYYSYDPHGNVEWIVQHLPGVGQTTVAYSYDLISGNVNEVVFNLGKVDEYHHQYSYDEDNRIISVRTSKDGHLWDEDARYDYYLHGPLARTELGEDRIQGLDFTYTIHGWLKGINTPDLAQSAYNPDGPNTVGDPADTHAKDEFGMALGYYSGDFARDGVFDTRLTANNPFVLENQINAIPQDLYNGNISTWVSQTAGEARDKAVSSYLVGNAYQYDQLNRIKEATTKAFNEGNQTFEDINGQANSFRTAYTYDGNGNLQTLQRYKDDGQLMDDLLYHYDLTDPNKSNKLTYVDDGVGQISTEINDLPDQNSGNYLYDAIGQLIRDESEGLSYVWNTSGKVSEIIPDDTGNPATQKVHMKFTYDGMGNRIVKQVNRLPYVAGSGPQINDPEAMETTYYSLDAQGNVMGIYKREDVKVFPGDAEDTSYRAVYSIIERPMYGSDRIGQDVHVAEVYSSVYDFTDDADYDSVIMEFVESINSVALENVLIAQNVDEELTDDEDNTVIVPGTNLATAMVDGEFVELTYNANLIQGGNSTPVSTANNIFVIEDAQGGSLGYGVVSSGYFSNTTDQGVMLIYGANGELIPGLGLINADTADPVDYGAKSVVVKHPGRNDTYYLFYRDTSGDLNTATLSTASGNLEVTAVSARSFSNYGRHMAVVEDRKEQQAYVFATMHTDAVLDGSGNVTTPPQATLVRFALDATGTITEEGAVLTAFDSYDTLGNGELQVALDGSALSMYNYTGLPTQWTEMAQAEVRTWQFNENWLPMEGSVQQVAIDGNIGKGSLLHTGEEIYYTQHVQESNGEQAKMVVRASNGEVVGTQIGDLRANGNHKFYTFMEGTDSGSEYNLAATNVVNLNNLPTSSNGTTGYQPYQSFVVNGVTPPAAQGVVYRNVGEKQYELKDHLGNVRVVVGDRKNLDTATDALSADVIAYNNYYPFGMQQPNRNFDSQEYRYGFNGKEKDDELKGQGHHYDYGFRVYDSRGGRFLSQDPLFKSYPWYTPYQFAGNTPIQAIDLDGLEEYYYWDDMAKKVGKTTIEIVPYVYKNLNDGRPDLGQYGFYKKESDVLEAVSHAQRLIEAKSARESKIASLESYREYQRLSNPLWLTFEFSPLGTAASLTNNIHNEEYGWAALDAGLGLLELRLLAKSKAFKSIKSNTLSFSRLPIASYSAVDANNLGQAIERIYKSRNRPSFRKGVVDEVWKNAQKGKPNGKVYDPNTGELLMWDKSKSRNGQWDMGHLPQEKWDKLRQQYIDGDISWEQVLERYNDPKNYRPEAPSSNRSGKNDIQKEDYR</sequence>
<evidence type="ECO:0000259" key="3">
    <source>
        <dbReference type="Pfam" id="PF14410"/>
    </source>
</evidence>
<organism evidence="4 5">
    <name type="scientific">Flagellimonas aurea</name>
    <dbReference type="NCBI Taxonomy" id="2915619"/>
    <lineage>
        <taxon>Bacteria</taxon>
        <taxon>Pseudomonadati</taxon>
        <taxon>Bacteroidota</taxon>
        <taxon>Flavobacteriia</taxon>
        <taxon>Flavobacteriales</taxon>
        <taxon>Flavobacteriaceae</taxon>
        <taxon>Flagellimonas</taxon>
    </lineage>
</organism>
<dbReference type="PROSITE" id="PS51257">
    <property type="entry name" value="PROKAR_LIPOPROTEIN"/>
    <property type="match status" value="1"/>
</dbReference>
<evidence type="ECO:0000256" key="2">
    <source>
        <dbReference type="SAM" id="SignalP"/>
    </source>
</evidence>
<dbReference type="Proteomes" id="UP000664044">
    <property type="component" value="Unassembled WGS sequence"/>
</dbReference>
<feature type="signal peptide" evidence="2">
    <location>
        <begin position="1"/>
        <end position="19"/>
    </location>
</feature>